<feature type="domain" description="Dihydroorotase catalytic" evidence="2">
    <location>
        <begin position="52"/>
        <end position="236"/>
    </location>
</feature>
<organism evidence="3 4">
    <name type="scientific">Inmirania thermothiophila</name>
    <dbReference type="NCBI Taxonomy" id="1750597"/>
    <lineage>
        <taxon>Bacteria</taxon>
        <taxon>Pseudomonadati</taxon>
        <taxon>Pseudomonadota</taxon>
        <taxon>Gammaproteobacteria</taxon>
        <taxon>Chromatiales</taxon>
        <taxon>Ectothiorhodospiraceae</taxon>
        <taxon>Inmirania</taxon>
    </lineage>
</organism>
<reference evidence="3 4" key="1">
    <citation type="submission" date="2018-11" db="EMBL/GenBank/DDBJ databases">
        <title>Genomic Encyclopedia of Type Strains, Phase IV (KMG-IV): sequencing the most valuable type-strain genomes for metagenomic binning, comparative biology and taxonomic classification.</title>
        <authorList>
            <person name="Goeker M."/>
        </authorList>
    </citation>
    <scope>NUCLEOTIDE SEQUENCE [LARGE SCALE GENOMIC DNA]</scope>
    <source>
        <strain evidence="3 4">DSM 100275</strain>
    </source>
</reference>
<dbReference type="InterPro" id="IPR011059">
    <property type="entry name" value="Metal-dep_hydrolase_composite"/>
</dbReference>
<dbReference type="SUPFAM" id="SSF51338">
    <property type="entry name" value="Composite domain of metallo-dependent hydrolases"/>
    <property type="match status" value="1"/>
</dbReference>
<comment type="caution">
    <text evidence="3">The sequence shown here is derived from an EMBL/GenBank/DDBJ whole genome shotgun (WGS) entry which is preliminary data.</text>
</comment>
<evidence type="ECO:0000313" key="4">
    <source>
        <dbReference type="Proteomes" id="UP000276634"/>
    </source>
</evidence>
<dbReference type="Gene3D" id="3.20.20.140">
    <property type="entry name" value="Metal-dependent hydrolases"/>
    <property type="match status" value="1"/>
</dbReference>
<dbReference type="GO" id="GO:0006145">
    <property type="term" value="P:purine nucleobase catabolic process"/>
    <property type="evidence" value="ECO:0007669"/>
    <property type="project" value="TreeGrafter"/>
</dbReference>
<dbReference type="Proteomes" id="UP000276634">
    <property type="component" value="Unassembled WGS sequence"/>
</dbReference>
<dbReference type="PANTHER" id="PTHR43668">
    <property type="entry name" value="ALLANTOINASE"/>
    <property type="match status" value="1"/>
</dbReference>
<dbReference type="GO" id="GO:0006221">
    <property type="term" value="P:pyrimidine nucleotide biosynthetic process"/>
    <property type="evidence" value="ECO:0007669"/>
    <property type="project" value="UniProtKB-KW"/>
</dbReference>
<dbReference type="GO" id="GO:0004151">
    <property type="term" value="F:dihydroorotase activity"/>
    <property type="evidence" value="ECO:0007669"/>
    <property type="project" value="InterPro"/>
</dbReference>
<dbReference type="SUPFAM" id="SSF51556">
    <property type="entry name" value="Metallo-dependent hydrolases"/>
    <property type="match status" value="1"/>
</dbReference>
<keyword evidence="4" id="KW-1185">Reference proteome</keyword>
<dbReference type="InterPro" id="IPR024403">
    <property type="entry name" value="DHOase_cat"/>
</dbReference>
<name>A0A3N1Y6T0_9GAMM</name>
<dbReference type="NCBIfam" id="NF005791">
    <property type="entry name" value="PRK07627.1"/>
    <property type="match status" value="1"/>
</dbReference>
<protein>
    <submittedName>
        <fullName evidence="3">Dihydroorotase</fullName>
    </submittedName>
</protein>
<dbReference type="RefSeq" id="WP_123399755.1">
    <property type="nucleotide sequence ID" value="NZ_RJVI01000001.1"/>
</dbReference>
<dbReference type="InterPro" id="IPR050138">
    <property type="entry name" value="DHOase/Allantoinase_Hydrolase"/>
</dbReference>
<evidence type="ECO:0000259" key="2">
    <source>
        <dbReference type="Pfam" id="PF12890"/>
    </source>
</evidence>
<gene>
    <name evidence="3" type="ORF">EDC57_0411</name>
</gene>
<evidence type="ECO:0000256" key="1">
    <source>
        <dbReference type="ARBA" id="ARBA00022975"/>
    </source>
</evidence>
<dbReference type="InterPro" id="IPR032466">
    <property type="entry name" value="Metal_Hydrolase"/>
</dbReference>
<dbReference type="OrthoDB" id="5687299at2"/>
<dbReference type="GO" id="GO:0004038">
    <property type="term" value="F:allantoinase activity"/>
    <property type="evidence" value="ECO:0007669"/>
    <property type="project" value="TreeGrafter"/>
</dbReference>
<dbReference type="GO" id="GO:0046872">
    <property type="term" value="F:metal ion binding"/>
    <property type="evidence" value="ECO:0007669"/>
    <property type="project" value="InterPro"/>
</dbReference>
<dbReference type="Gene3D" id="2.30.40.10">
    <property type="entry name" value="Urease, subunit C, domain 1"/>
    <property type="match status" value="1"/>
</dbReference>
<keyword evidence="1" id="KW-0665">Pyrimidine biosynthesis</keyword>
<evidence type="ECO:0000313" key="3">
    <source>
        <dbReference type="EMBL" id="ROR34513.1"/>
    </source>
</evidence>
<dbReference type="Pfam" id="PF12890">
    <property type="entry name" value="DHOase"/>
    <property type="match status" value="1"/>
</dbReference>
<accession>A0A3N1Y6T0</accession>
<sequence>MRLTIRGARLVDPAGGLDTVADLHVADGRIAALGPAPAGFVPERVIEAAGLVACPGLVDLAARLREPGQEHKATIASETRAAAAGGITTLCCPPDTEPVIDTPAVAELIQRHARAAGFARVLPIGAVTQGLAGAQLSEMAALREAGCVAVGDGLEPLGDPLLLRRAMAYAATFDLPLHLRPEDPALRDGGIAHEGRVATRLGLPGIPPSAETVAIARALALAEETGARVHFCRLSTARGVALVRRAKAEGLAVTADVSAHQLHLTEDDLEGFDPQCHLRPPLREGADREALRAGLADGTLDAVCSDHQPHEADAKLAPFGETEPGISALETLLPLTLALVADGVCDLATALARLTAGPAAVLGLAPPRLAPGAVADVCLFDPDAAWTVEAATLRSRGRNSPFLGRTLRGRVRWTLLEGRIVHEEPAP</sequence>
<dbReference type="EMBL" id="RJVI01000001">
    <property type="protein sequence ID" value="ROR34513.1"/>
    <property type="molecule type" value="Genomic_DNA"/>
</dbReference>
<dbReference type="PANTHER" id="PTHR43668:SF2">
    <property type="entry name" value="ALLANTOINASE"/>
    <property type="match status" value="1"/>
</dbReference>
<proteinExistence type="predicted"/>
<dbReference type="CDD" id="cd01317">
    <property type="entry name" value="DHOase_IIa"/>
    <property type="match status" value="1"/>
</dbReference>
<dbReference type="AlphaFoldDB" id="A0A3N1Y6T0"/>
<dbReference type="GO" id="GO:0005737">
    <property type="term" value="C:cytoplasm"/>
    <property type="evidence" value="ECO:0007669"/>
    <property type="project" value="TreeGrafter"/>
</dbReference>
<dbReference type="InterPro" id="IPR004722">
    <property type="entry name" value="DHOase"/>
</dbReference>
<dbReference type="NCBIfam" id="TIGR00857">
    <property type="entry name" value="pyrC_multi"/>
    <property type="match status" value="1"/>
</dbReference>